<proteinExistence type="predicted"/>
<evidence type="ECO:0008006" key="4">
    <source>
        <dbReference type="Google" id="ProtNLM"/>
    </source>
</evidence>
<comment type="caution">
    <text evidence="2">The sequence shown here is derived from an EMBL/GenBank/DDBJ whole genome shotgun (WGS) entry which is preliminary data.</text>
</comment>
<accession>A0A433XE58</accession>
<gene>
    <name evidence="2" type="ORF">EMQ25_04475</name>
</gene>
<dbReference type="GO" id="GO:0020037">
    <property type="term" value="F:heme binding"/>
    <property type="evidence" value="ECO:0007669"/>
    <property type="project" value="InterPro"/>
</dbReference>
<keyword evidence="3" id="KW-1185">Reference proteome</keyword>
<keyword evidence="1" id="KW-0732">Signal</keyword>
<dbReference type="Proteomes" id="UP000281547">
    <property type="component" value="Unassembled WGS sequence"/>
</dbReference>
<dbReference type="InterPro" id="IPR036909">
    <property type="entry name" value="Cyt_c-like_dom_sf"/>
</dbReference>
<evidence type="ECO:0000313" key="3">
    <source>
        <dbReference type="Proteomes" id="UP000281547"/>
    </source>
</evidence>
<sequence length="189" mass="20496">MTCNGHATHRWFGFGRFSALVVSVMLVIAPAQANPAAALPPGPKENLAQWVEGDTATLEAVVAKDLDAQAWQAELQGIEPSEALAALADYLSLNLPAEPAGSDVASMLAGLPADGKELYLRDCLSCHGGDRYFLQQDNSIDEWMGIFDAPYHRRLLTESLERETFASYAAHTVPLTLETVPEELQDRAD</sequence>
<dbReference type="AlphaFoldDB" id="A0A433XE58"/>
<evidence type="ECO:0000313" key="2">
    <source>
        <dbReference type="EMBL" id="RUT32421.1"/>
    </source>
</evidence>
<reference evidence="2 3" key="1">
    <citation type="journal article" date="2016" name="Int. J. Syst. Evol. Microbiol.">
        <title>Arsenicitalea aurantiaca gen. nov., sp. nov., a new member of the family Hyphomicrobiaceae, isolated from high-arsenic sediment.</title>
        <authorList>
            <person name="Mu Y."/>
            <person name="Zhou L."/>
            <person name="Zeng X.C."/>
            <person name="Liu L."/>
            <person name="Pan Y."/>
            <person name="Chen X."/>
            <person name="Wang J."/>
            <person name="Li S."/>
            <person name="Li W.J."/>
            <person name="Wang Y."/>
        </authorList>
    </citation>
    <scope>NUCLEOTIDE SEQUENCE [LARGE SCALE GENOMIC DNA]</scope>
    <source>
        <strain evidence="2 3">42-50</strain>
    </source>
</reference>
<organism evidence="2 3">
    <name type="scientific">Arsenicitalea aurantiaca</name>
    <dbReference type="NCBI Taxonomy" id="1783274"/>
    <lineage>
        <taxon>Bacteria</taxon>
        <taxon>Pseudomonadati</taxon>
        <taxon>Pseudomonadota</taxon>
        <taxon>Alphaproteobacteria</taxon>
        <taxon>Hyphomicrobiales</taxon>
        <taxon>Devosiaceae</taxon>
        <taxon>Arsenicitalea</taxon>
    </lineage>
</organism>
<dbReference type="OrthoDB" id="7855889at2"/>
<protein>
    <recommendedName>
        <fullName evidence="4">Cytochrome c domain-containing protein</fullName>
    </recommendedName>
</protein>
<dbReference type="RefSeq" id="WP_127187378.1">
    <property type="nucleotide sequence ID" value="NZ_RZNJ01000002.1"/>
</dbReference>
<name>A0A433XE58_9HYPH</name>
<evidence type="ECO:0000256" key="1">
    <source>
        <dbReference type="SAM" id="SignalP"/>
    </source>
</evidence>
<dbReference type="GO" id="GO:0009055">
    <property type="term" value="F:electron transfer activity"/>
    <property type="evidence" value="ECO:0007669"/>
    <property type="project" value="InterPro"/>
</dbReference>
<dbReference type="SUPFAM" id="SSF46626">
    <property type="entry name" value="Cytochrome c"/>
    <property type="match status" value="1"/>
</dbReference>
<feature type="chain" id="PRO_5018986166" description="Cytochrome c domain-containing protein" evidence="1">
    <location>
        <begin position="34"/>
        <end position="189"/>
    </location>
</feature>
<dbReference type="EMBL" id="RZNJ01000002">
    <property type="protein sequence ID" value="RUT32421.1"/>
    <property type="molecule type" value="Genomic_DNA"/>
</dbReference>
<feature type="signal peptide" evidence="1">
    <location>
        <begin position="1"/>
        <end position="33"/>
    </location>
</feature>